<proteinExistence type="predicted"/>
<evidence type="ECO:0000313" key="1">
    <source>
        <dbReference type="EMBL" id="KAF9484612.1"/>
    </source>
</evidence>
<organism evidence="1 2">
    <name type="scientific">Pholiota conissans</name>
    <dbReference type="NCBI Taxonomy" id="109636"/>
    <lineage>
        <taxon>Eukaryota</taxon>
        <taxon>Fungi</taxon>
        <taxon>Dikarya</taxon>
        <taxon>Basidiomycota</taxon>
        <taxon>Agaricomycotina</taxon>
        <taxon>Agaricomycetes</taxon>
        <taxon>Agaricomycetidae</taxon>
        <taxon>Agaricales</taxon>
        <taxon>Agaricineae</taxon>
        <taxon>Strophariaceae</taxon>
        <taxon>Pholiota</taxon>
    </lineage>
</organism>
<protein>
    <submittedName>
        <fullName evidence="1">Terpenoid synthase</fullName>
    </submittedName>
</protein>
<gene>
    <name evidence="1" type="ORF">BDN70DRAFT_989503</name>
</gene>
<reference evidence="1" key="1">
    <citation type="submission" date="2020-11" db="EMBL/GenBank/DDBJ databases">
        <authorList>
            <consortium name="DOE Joint Genome Institute"/>
            <person name="Ahrendt S."/>
            <person name="Riley R."/>
            <person name="Andreopoulos W."/>
            <person name="Labutti K."/>
            <person name="Pangilinan J."/>
            <person name="Ruiz-Duenas F.J."/>
            <person name="Barrasa J.M."/>
            <person name="Sanchez-Garcia M."/>
            <person name="Camarero S."/>
            <person name="Miyauchi S."/>
            <person name="Serrano A."/>
            <person name="Linde D."/>
            <person name="Babiker R."/>
            <person name="Drula E."/>
            <person name="Ayuso-Fernandez I."/>
            <person name="Pacheco R."/>
            <person name="Padilla G."/>
            <person name="Ferreira P."/>
            <person name="Barriuso J."/>
            <person name="Kellner H."/>
            <person name="Castanera R."/>
            <person name="Alfaro M."/>
            <person name="Ramirez L."/>
            <person name="Pisabarro A.G."/>
            <person name="Kuo A."/>
            <person name="Tritt A."/>
            <person name="Lipzen A."/>
            <person name="He G."/>
            <person name="Yan M."/>
            <person name="Ng V."/>
            <person name="Cullen D."/>
            <person name="Martin F."/>
            <person name="Rosso M.-N."/>
            <person name="Henrissat B."/>
            <person name="Hibbett D."/>
            <person name="Martinez A.T."/>
            <person name="Grigoriev I.V."/>
        </authorList>
    </citation>
    <scope>NUCLEOTIDE SEQUENCE</scope>
    <source>
        <strain evidence="1">CIRM-BRFM 674</strain>
    </source>
</reference>
<dbReference type="EMBL" id="MU155142">
    <property type="protein sequence ID" value="KAF9484612.1"/>
    <property type="molecule type" value="Genomic_DNA"/>
</dbReference>
<dbReference type="InterPro" id="IPR008949">
    <property type="entry name" value="Isoprenoid_synthase_dom_sf"/>
</dbReference>
<sequence>MSSNQSFQLPDLLNIISPLELRTNPNCRFATDASEKWISTEIRVLSETERGSLRAAKIGLLAGLCFPTCDAPQLRLLVDFMTLAFYSAITARDDPEGRGWWDIETPNENVSPDSNAENIDPESGINILARHALFKHAVHPQITRLAKEAPAAWTERFARSVRSFRTAQEQLLLRDHSADPKATENTESVDSYVASRRDLYGSRVVLGIAELLEVVDFPGVLEPEGSAAGAMVLALEELQRAAFDIIAWSTDVVSYTSQRGQSSHLNLHRASPNLVAVLMKEKHLSVQGAMNVCGHMIRGAFSAFSEAEQRVLELAVHKPREASVFARVFSSLQWSSGEDSTNAATEEQEAVVVQTQRYIRALKDCIVGTVHWIYETELFFGKKGSEIRNFGWIFVDQAPDNDM</sequence>
<name>A0A9P6CYZ3_9AGAR</name>
<accession>A0A9P6CYZ3</accession>
<dbReference type="Proteomes" id="UP000807469">
    <property type="component" value="Unassembled WGS sequence"/>
</dbReference>
<dbReference type="Gene3D" id="1.10.600.10">
    <property type="entry name" value="Farnesyl Diphosphate Synthase"/>
    <property type="match status" value="1"/>
</dbReference>
<dbReference type="SUPFAM" id="SSF48576">
    <property type="entry name" value="Terpenoid synthases"/>
    <property type="match status" value="1"/>
</dbReference>
<dbReference type="Pfam" id="PF19086">
    <property type="entry name" value="Terpene_syn_C_2"/>
    <property type="match status" value="1"/>
</dbReference>
<keyword evidence="2" id="KW-1185">Reference proteome</keyword>
<dbReference type="OrthoDB" id="2861623at2759"/>
<evidence type="ECO:0000313" key="2">
    <source>
        <dbReference type="Proteomes" id="UP000807469"/>
    </source>
</evidence>
<dbReference type="AlphaFoldDB" id="A0A9P6CYZ3"/>
<comment type="caution">
    <text evidence="1">The sequence shown here is derived from an EMBL/GenBank/DDBJ whole genome shotgun (WGS) entry which is preliminary data.</text>
</comment>